<dbReference type="Proteomes" id="UP000238563">
    <property type="component" value="Unassembled WGS sequence"/>
</dbReference>
<protein>
    <submittedName>
        <fullName evidence="1">Uncharacterized protein</fullName>
    </submittedName>
</protein>
<evidence type="ECO:0000313" key="1">
    <source>
        <dbReference type="EMBL" id="PRD55284.1"/>
    </source>
</evidence>
<dbReference type="OrthoDB" id="5525824at2"/>
<evidence type="ECO:0000313" key="2">
    <source>
        <dbReference type="Proteomes" id="UP000238563"/>
    </source>
</evidence>
<dbReference type="SUPFAM" id="SSF103088">
    <property type="entry name" value="OmpA-like"/>
    <property type="match status" value="1"/>
</dbReference>
<name>A0A2S9JQ14_9HYPH</name>
<reference evidence="1 2" key="1">
    <citation type="submission" date="2018-02" db="EMBL/GenBank/DDBJ databases">
        <title>The draft genome of Phyllobacterium myrsinacearum DSM5892.</title>
        <authorList>
            <person name="Li L."/>
            <person name="Liu L."/>
            <person name="Zhang X."/>
            <person name="Wang T."/>
        </authorList>
    </citation>
    <scope>NUCLEOTIDE SEQUENCE [LARGE SCALE GENOMIC DNA]</scope>
    <source>
        <strain evidence="1 2">DSM 5892</strain>
    </source>
</reference>
<keyword evidence="2" id="KW-1185">Reference proteome</keyword>
<organism evidence="1 2">
    <name type="scientific">Phyllobacterium myrsinacearum</name>
    <dbReference type="NCBI Taxonomy" id="28101"/>
    <lineage>
        <taxon>Bacteria</taxon>
        <taxon>Pseudomonadati</taxon>
        <taxon>Pseudomonadota</taxon>
        <taxon>Alphaproteobacteria</taxon>
        <taxon>Hyphomicrobiales</taxon>
        <taxon>Phyllobacteriaceae</taxon>
        <taxon>Phyllobacterium</taxon>
    </lineage>
</organism>
<accession>A0A2S9JQ14</accession>
<sequence length="70" mass="7400">MSLQLKVLFIGEQCDESAVKVIKSSTTCLANTVLSPEQLTAVGLGSPYPTASNDTDIGKALDRPIEFSVT</sequence>
<gene>
    <name evidence="1" type="ORF">C5750_08955</name>
</gene>
<dbReference type="AlphaFoldDB" id="A0A2S9JQ14"/>
<comment type="caution">
    <text evidence="1">The sequence shown here is derived from an EMBL/GenBank/DDBJ whole genome shotgun (WGS) entry which is preliminary data.</text>
</comment>
<dbReference type="EMBL" id="PVBT01000002">
    <property type="protein sequence ID" value="PRD55284.1"/>
    <property type="molecule type" value="Genomic_DNA"/>
</dbReference>
<proteinExistence type="predicted"/>
<dbReference type="InterPro" id="IPR036737">
    <property type="entry name" value="OmpA-like_sf"/>
</dbReference>